<protein>
    <submittedName>
        <fullName evidence="12">Uncharacterized protein</fullName>
    </submittedName>
</protein>
<comment type="caution">
    <text evidence="12">The sequence shown here is derived from an EMBL/GenBank/DDBJ whole genome shotgun (WGS) entry which is preliminary data.</text>
</comment>
<accession>A0A9D4E2L4</accession>
<sequence length="261" mass="29850">MLKRTKLLRFMHLLLTYVKGYLITFVRLLLGIDAEHNSGHLSSIRIKRTTLARYKTYRELYHALCSTTGEIPIALYTDNQSNVTSTATPTTTTPANNNNPYESLTPNGKKGHRGKHNDILSRKASSHVIIQKNWNNQNPEREDITDLIRNRMKSLDLSVNDYCDAEYKKNDICYMILNPSPKRKLRAGDLVYVIQPSSMFAIPSRLNRTKQKRANMQRSGSDTDLNKPTNKDSAFSRDRTHSLSSQERSTRSRFTVGSVEI</sequence>
<evidence type="ECO:0000256" key="8">
    <source>
        <dbReference type="ARBA" id="ARBA00023065"/>
    </source>
</evidence>
<comment type="subcellular location">
    <subcellularLocation>
        <location evidence="1">Membrane</location>
        <topology evidence="1">Multi-pass membrane protein</topology>
    </subcellularLocation>
</comment>
<dbReference type="GO" id="GO:0005886">
    <property type="term" value="C:plasma membrane"/>
    <property type="evidence" value="ECO:0007669"/>
    <property type="project" value="TreeGrafter"/>
</dbReference>
<feature type="compositionally biased region" description="Low complexity" evidence="11">
    <location>
        <begin position="82"/>
        <end position="100"/>
    </location>
</feature>
<feature type="compositionally biased region" description="Polar residues" evidence="11">
    <location>
        <begin position="242"/>
        <end position="255"/>
    </location>
</feature>
<evidence type="ECO:0000256" key="5">
    <source>
        <dbReference type="ARBA" id="ARBA00022826"/>
    </source>
</evidence>
<feature type="region of interest" description="Disordered" evidence="11">
    <location>
        <begin position="82"/>
        <end position="114"/>
    </location>
</feature>
<reference evidence="12" key="2">
    <citation type="submission" date="2020-11" db="EMBL/GenBank/DDBJ databases">
        <authorList>
            <person name="McCartney M.A."/>
            <person name="Auch B."/>
            <person name="Kono T."/>
            <person name="Mallez S."/>
            <person name="Becker A."/>
            <person name="Gohl D.M."/>
            <person name="Silverstein K.A.T."/>
            <person name="Koren S."/>
            <person name="Bechman K.B."/>
            <person name="Herman A."/>
            <person name="Abrahante J.E."/>
            <person name="Garbe J."/>
        </authorList>
    </citation>
    <scope>NUCLEOTIDE SEQUENCE</scope>
    <source>
        <strain evidence="12">Duluth1</strain>
        <tissue evidence="12">Whole animal</tissue>
    </source>
</reference>
<keyword evidence="2" id="KW-0813">Transport</keyword>
<evidence type="ECO:0000256" key="3">
    <source>
        <dbReference type="ARBA" id="ARBA00022538"/>
    </source>
</evidence>
<dbReference type="InterPro" id="IPR047871">
    <property type="entry name" value="K_chnl_Slo-like"/>
</dbReference>
<evidence type="ECO:0000256" key="2">
    <source>
        <dbReference type="ARBA" id="ARBA00022448"/>
    </source>
</evidence>
<keyword evidence="3" id="KW-0633">Potassium transport</keyword>
<evidence type="ECO:0000256" key="7">
    <source>
        <dbReference type="ARBA" id="ARBA00022989"/>
    </source>
</evidence>
<dbReference type="PANTHER" id="PTHR10027:SF10">
    <property type="entry name" value="SLOWPOKE 2, ISOFORM D"/>
    <property type="match status" value="1"/>
</dbReference>
<keyword evidence="7" id="KW-1133">Transmembrane helix</keyword>
<dbReference type="AlphaFoldDB" id="A0A9D4E2L4"/>
<dbReference type="EMBL" id="JAIWYP010000009">
    <property type="protein sequence ID" value="KAH3771673.1"/>
    <property type="molecule type" value="Genomic_DNA"/>
</dbReference>
<keyword evidence="9" id="KW-0472">Membrane</keyword>
<keyword evidence="8" id="KW-0406">Ion transport</keyword>
<keyword evidence="5" id="KW-0631">Potassium channel</keyword>
<keyword evidence="10" id="KW-0407">Ion channel</keyword>
<dbReference type="GO" id="GO:0015271">
    <property type="term" value="F:outward rectifier potassium channel activity"/>
    <property type="evidence" value="ECO:0007669"/>
    <property type="project" value="TreeGrafter"/>
</dbReference>
<evidence type="ECO:0000313" key="12">
    <source>
        <dbReference type="EMBL" id="KAH3771673.1"/>
    </source>
</evidence>
<organism evidence="12 13">
    <name type="scientific">Dreissena polymorpha</name>
    <name type="common">Zebra mussel</name>
    <name type="synonym">Mytilus polymorpha</name>
    <dbReference type="NCBI Taxonomy" id="45954"/>
    <lineage>
        <taxon>Eukaryota</taxon>
        <taxon>Metazoa</taxon>
        <taxon>Spiralia</taxon>
        <taxon>Lophotrochozoa</taxon>
        <taxon>Mollusca</taxon>
        <taxon>Bivalvia</taxon>
        <taxon>Autobranchia</taxon>
        <taxon>Heteroconchia</taxon>
        <taxon>Euheterodonta</taxon>
        <taxon>Imparidentia</taxon>
        <taxon>Neoheterodontei</taxon>
        <taxon>Myida</taxon>
        <taxon>Dreissenoidea</taxon>
        <taxon>Dreissenidae</taxon>
        <taxon>Dreissena</taxon>
    </lineage>
</organism>
<evidence type="ECO:0000256" key="1">
    <source>
        <dbReference type="ARBA" id="ARBA00004141"/>
    </source>
</evidence>
<dbReference type="Proteomes" id="UP000828390">
    <property type="component" value="Unassembled WGS sequence"/>
</dbReference>
<gene>
    <name evidence="12" type="ORF">DPMN_173000</name>
</gene>
<evidence type="ECO:0000256" key="6">
    <source>
        <dbReference type="ARBA" id="ARBA00022958"/>
    </source>
</evidence>
<evidence type="ECO:0000256" key="10">
    <source>
        <dbReference type="ARBA" id="ARBA00023303"/>
    </source>
</evidence>
<dbReference type="GO" id="GO:0005228">
    <property type="term" value="F:intracellular sodium-activated potassium channel activity"/>
    <property type="evidence" value="ECO:0007669"/>
    <property type="project" value="TreeGrafter"/>
</dbReference>
<feature type="region of interest" description="Disordered" evidence="11">
    <location>
        <begin position="206"/>
        <end position="261"/>
    </location>
</feature>
<name>A0A9D4E2L4_DREPO</name>
<keyword evidence="13" id="KW-1185">Reference proteome</keyword>
<keyword evidence="6" id="KW-0630">Potassium</keyword>
<evidence type="ECO:0000313" key="13">
    <source>
        <dbReference type="Proteomes" id="UP000828390"/>
    </source>
</evidence>
<evidence type="ECO:0000256" key="4">
    <source>
        <dbReference type="ARBA" id="ARBA00022692"/>
    </source>
</evidence>
<dbReference type="PANTHER" id="PTHR10027">
    <property type="entry name" value="CALCIUM-ACTIVATED POTASSIUM CHANNEL ALPHA CHAIN"/>
    <property type="match status" value="1"/>
</dbReference>
<evidence type="ECO:0000256" key="9">
    <source>
        <dbReference type="ARBA" id="ARBA00023136"/>
    </source>
</evidence>
<reference evidence="12" key="1">
    <citation type="journal article" date="2019" name="bioRxiv">
        <title>The Genome of the Zebra Mussel, Dreissena polymorpha: A Resource for Invasive Species Research.</title>
        <authorList>
            <person name="McCartney M.A."/>
            <person name="Auch B."/>
            <person name="Kono T."/>
            <person name="Mallez S."/>
            <person name="Zhang Y."/>
            <person name="Obille A."/>
            <person name="Becker A."/>
            <person name="Abrahante J.E."/>
            <person name="Garbe J."/>
            <person name="Badalamenti J.P."/>
            <person name="Herman A."/>
            <person name="Mangelson H."/>
            <person name="Liachko I."/>
            <person name="Sullivan S."/>
            <person name="Sone E.D."/>
            <person name="Koren S."/>
            <person name="Silverstein K.A.T."/>
            <person name="Beckman K.B."/>
            <person name="Gohl D.M."/>
        </authorList>
    </citation>
    <scope>NUCLEOTIDE SEQUENCE</scope>
    <source>
        <strain evidence="12">Duluth1</strain>
        <tissue evidence="12">Whole animal</tissue>
    </source>
</reference>
<keyword evidence="4" id="KW-0812">Transmembrane</keyword>
<proteinExistence type="predicted"/>
<evidence type="ECO:0000256" key="11">
    <source>
        <dbReference type="SAM" id="MobiDB-lite"/>
    </source>
</evidence>
<feature type="compositionally biased region" description="Polar residues" evidence="11">
    <location>
        <begin position="216"/>
        <end position="233"/>
    </location>
</feature>